<gene>
    <name evidence="4" type="ORF">CH63R_07298</name>
</gene>
<protein>
    <submittedName>
        <fullName evidence="4">Tat pathway signal sequence</fullName>
    </submittedName>
</protein>
<name>A0A1B7Y8X6_COLHI</name>
<sequence>MFVPLKHRNFCITRSAGAQKIPSGAVLFCLFLPWTGSFDLLRLSHPIDAVTSTMVQLNERNSSCETLHKGDSDLNESVDFLLQLSTQAAWKREKRFRLVASFYFATTVLFATLSAYLYAQVHFQGRFGSFQSGYRTELEPAKHLIEVEEKWFEASPAFLDDGFEYIPEREDGTQRLKYVGEPSKEIDHNWEQLHWGRFFLLSEEEARAAWGPDYTKYWAPREGGYVAALEVMHTVHCLDHIRQAFWPEVYPVKNPIHGAKHRDHCIEHLRQMTLCNADLTPIPSIYFIGVEDNYINSDRPHTCRNFQKIRDWVSERFNGTSRVAPYPGTVWSNEWINTDRPHTKK</sequence>
<comment type="caution">
    <text evidence="4">The sequence shown here is derived from an EMBL/GenBank/DDBJ whole genome shotgun (WGS) entry which is preliminary data.</text>
</comment>
<comment type="similarity">
    <text evidence="2">Belongs to the ustYa family.</text>
</comment>
<organism evidence="4 5">
    <name type="scientific">Colletotrichum higginsianum (strain IMI 349063)</name>
    <name type="common">Crucifer anthracnose fungus</name>
    <dbReference type="NCBI Taxonomy" id="759273"/>
    <lineage>
        <taxon>Eukaryota</taxon>
        <taxon>Fungi</taxon>
        <taxon>Dikarya</taxon>
        <taxon>Ascomycota</taxon>
        <taxon>Pezizomycotina</taxon>
        <taxon>Sordariomycetes</taxon>
        <taxon>Hypocreomycetidae</taxon>
        <taxon>Glomerellales</taxon>
        <taxon>Glomerellaceae</taxon>
        <taxon>Colletotrichum</taxon>
        <taxon>Colletotrichum destructivum species complex</taxon>
    </lineage>
</organism>
<keyword evidence="5" id="KW-1185">Reference proteome</keyword>
<accession>A0A1B7Y8X6</accession>
<dbReference type="PANTHER" id="PTHR33365">
    <property type="entry name" value="YALI0B05434P"/>
    <property type="match status" value="1"/>
</dbReference>
<feature type="transmembrane region" description="Helical" evidence="3">
    <location>
        <begin position="98"/>
        <end position="119"/>
    </location>
</feature>
<dbReference type="RefSeq" id="XP_018157051.1">
    <property type="nucleotide sequence ID" value="XM_018302273.1"/>
</dbReference>
<dbReference type="Pfam" id="PF11807">
    <property type="entry name" value="UstYa"/>
    <property type="match status" value="1"/>
</dbReference>
<proteinExistence type="inferred from homology"/>
<dbReference type="EMBL" id="LTAN01000005">
    <property type="protein sequence ID" value="OBR08533.1"/>
    <property type="molecule type" value="Genomic_DNA"/>
</dbReference>
<dbReference type="KEGG" id="chig:CH63R_07298"/>
<dbReference type="Proteomes" id="UP000092177">
    <property type="component" value="Chromosome 5"/>
</dbReference>
<dbReference type="VEuPathDB" id="FungiDB:CH63R_07298"/>
<dbReference type="InterPro" id="IPR021765">
    <property type="entry name" value="UstYa-like"/>
</dbReference>
<evidence type="ECO:0000313" key="4">
    <source>
        <dbReference type="EMBL" id="OBR08533.1"/>
    </source>
</evidence>
<evidence type="ECO:0000256" key="1">
    <source>
        <dbReference type="ARBA" id="ARBA00004685"/>
    </source>
</evidence>
<dbReference type="GeneID" id="28866380"/>
<keyword evidence="3" id="KW-0812">Transmembrane</keyword>
<dbReference type="GO" id="GO:0043386">
    <property type="term" value="P:mycotoxin biosynthetic process"/>
    <property type="evidence" value="ECO:0007669"/>
    <property type="project" value="InterPro"/>
</dbReference>
<dbReference type="AlphaFoldDB" id="A0A1B7Y8X6"/>
<keyword evidence="3" id="KW-1133">Transmembrane helix</keyword>
<evidence type="ECO:0000256" key="2">
    <source>
        <dbReference type="ARBA" id="ARBA00035112"/>
    </source>
</evidence>
<dbReference type="PANTHER" id="PTHR33365:SF4">
    <property type="entry name" value="CYCLOCHLOROTINE BIOSYNTHESIS PROTEIN O"/>
    <property type="match status" value="1"/>
</dbReference>
<reference evidence="5" key="1">
    <citation type="journal article" date="2017" name="BMC Genomics">
        <title>Gapless genome assembly of Colletotrichum higginsianum reveals chromosome structure and association of transposable elements with secondary metabolite gene clusters.</title>
        <authorList>
            <person name="Dallery J.-F."/>
            <person name="Lapalu N."/>
            <person name="Zampounis A."/>
            <person name="Pigne S."/>
            <person name="Luyten I."/>
            <person name="Amselem J."/>
            <person name="Wittenberg A.H.J."/>
            <person name="Zhou S."/>
            <person name="de Queiroz M.V."/>
            <person name="Robin G.P."/>
            <person name="Auger A."/>
            <person name="Hainaut M."/>
            <person name="Henrissat B."/>
            <person name="Kim K.-T."/>
            <person name="Lee Y.-H."/>
            <person name="Lespinet O."/>
            <person name="Schwartz D.C."/>
            <person name="Thon M.R."/>
            <person name="O'Connell R.J."/>
        </authorList>
    </citation>
    <scope>NUCLEOTIDE SEQUENCE [LARGE SCALE GENOMIC DNA]</scope>
    <source>
        <strain evidence="5">IMI 349063</strain>
    </source>
</reference>
<dbReference type="OrthoDB" id="3687641at2759"/>
<keyword evidence="3" id="KW-0472">Membrane</keyword>
<evidence type="ECO:0000313" key="5">
    <source>
        <dbReference type="Proteomes" id="UP000092177"/>
    </source>
</evidence>
<evidence type="ECO:0000256" key="3">
    <source>
        <dbReference type="SAM" id="Phobius"/>
    </source>
</evidence>
<comment type="pathway">
    <text evidence="1">Mycotoxin biosynthesis.</text>
</comment>